<dbReference type="Gene3D" id="3.40.50.12140">
    <property type="entry name" value="Domain of unknown function DUF4159"/>
    <property type="match status" value="1"/>
</dbReference>
<dbReference type="Pfam" id="PF13709">
    <property type="entry name" value="DUF4159"/>
    <property type="match status" value="1"/>
</dbReference>
<accession>X0U9E0</accession>
<dbReference type="EMBL" id="BARS01018665">
    <property type="protein sequence ID" value="GAF96947.1"/>
    <property type="molecule type" value="Genomic_DNA"/>
</dbReference>
<gene>
    <name evidence="2" type="ORF">S01H1_30341</name>
</gene>
<feature type="non-terminal residue" evidence="2">
    <location>
        <position position="276"/>
    </location>
</feature>
<feature type="non-terminal residue" evidence="2">
    <location>
        <position position="1"/>
    </location>
</feature>
<dbReference type="InterPro" id="IPR025297">
    <property type="entry name" value="DUF4159"/>
</dbReference>
<proteinExistence type="predicted"/>
<protein>
    <recommendedName>
        <fullName evidence="1">DUF4159 domain-containing protein</fullName>
    </recommendedName>
</protein>
<evidence type="ECO:0000259" key="1">
    <source>
        <dbReference type="Pfam" id="PF13709"/>
    </source>
</evidence>
<dbReference type="AlphaFoldDB" id="X0U9E0"/>
<organism evidence="2">
    <name type="scientific">marine sediment metagenome</name>
    <dbReference type="NCBI Taxonomy" id="412755"/>
    <lineage>
        <taxon>unclassified sequences</taxon>
        <taxon>metagenomes</taxon>
        <taxon>ecological metagenomes</taxon>
    </lineage>
</organism>
<sequence>YFLYGVERVGLASGFKYFGSHDWYKLGATRLLQMQAGDGSWRGKYAGVVSTAFAILFLVRGQHAVAFNKLEHEGTDWNNRPRDLAGLTRWMSGSLERQLNWQIISMKSPVEEWHDAPILYISGAQDPNMTDEHIAKLRTFVQQGGMILSVTECGGRGFYNGIRKLYDKMLPDYKLKRVQPGHDLYNIHHKLYGRPVFYEVNNGIRPLVIHTDMDLAKSWQLQLRRTSAADFQAPSNVLMYVTDKGLLRNRGVSHWPAKPKNAPGRTIKIARLKHKG</sequence>
<comment type="caution">
    <text evidence="2">The sequence shown here is derived from an EMBL/GenBank/DDBJ whole genome shotgun (WGS) entry which is preliminary data.</text>
</comment>
<evidence type="ECO:0000313" key="2">
    <source>
        <dbReference type="EMBL" id="GAF96947.1"/>
    </source>
</evidence>
<reference evidence="2" key="1">
    <citation type="journal article" date="2014" name="Front. Microbiol.">
        <title>High frequency of phylogenetically diverse reductive dehalogenase-homologous genes in deep subseafloor sedimentary metagenomes.</title>
        <authorList>
            <person name="Kawai M."/>
            <person name="Futagami T."/>
            <person name="Toyoda A."/>
            <person name="Takaki Y."/>
            <person name="Nishi S."/>
            <person name="Hori S."/>
            <person name="Arai W."/>
            <person name="Tsubouchi T."/>
            <person name="Morono Y."/>
            <person name="Uchiyama I."/>
            <person name="Ito T."/>
            <person name="Fujiyama A."/>
            <person name="Inagaki F."/>
            <person name="Takami H."/>
        </authorList>
    </citation>
    <scope>NUCLEOTIDE SEQUENCE</scope>
    <source>
        <strain evidence="2">Expedition CK06-06</strain>
    </source>
</reference>
<name>X0U9E0_9ZZZZ</name>
<feature type="domain" description="DUF4159" evidence="1">
    <location>
        <begin position="67"/>
        <end position="240"/>
    </location>
</feature>